<feature type="compositionally biased region" description="Basic and acidic residues" evidence="1">
    <location>
        <begin position="20"/>
        <end position="32"/>
    </location>
</feature>
<organism evidence="2 3">
    <name type="scientific">Dreissena polymorpha</name>
    <name type="common">Zebra mussel</name>
    <name type="synonym">Mytilus polymorpha</name>
    <dbReference type="NCBI Taxonomy" id="45954"/>
    <lineage>
        <taxon>Eukaryota</taxon>
        <taxon>Metazoa</taxon>
        <taxon>Spiralia</taxon>
        <taxon>Lophotrochozoa</taxon>
        <taxon>Mollusca</taxon>
        <taxon>Bivalvia</taxon>
        <taxon>Autobranchia</taxon>
        <taxon>Heteroconchia</taxon>
        <taxon>Euheterodonta</taxon>
        <taxon>Imparidentia</taxon>
        <taxon>Neoheterodontei</taxon>
        <taxon>Myida</taxon>
        <taxon>Dreissenoidea</taxon>
        <taxon>Dreissenidae</taxon>
        <taxon>Dreissena</taxon>
    </lineage>
</organism>
<comment type="caution">
    <text evidence="2">The sequence shown here is derived from an EMBL/GenBank/DDBJ whole genome shotgun (WGS) entry which is preliminary data.</text>
</comment>
<dbReference type="AlphaFoldDB" id="A0A9D4GX91"/>
<protein>
    <submittedName>
        <fullName evidence="2">Uncharacterized protein</fullName>
    </submittedName>
</protein>
<dbReference type="Proteomes" id="UP000828390">
    <property type="component" value="Unassembled WGS sequence"/>
</dbReference>
<evidence type="ECO:0000313" key="2">
    <source>
        <dbReference type="EMBL" id="KAH3823498.1"/>
    </source>
</evidence>
<feature type="region of interest" description="Disordered" evidence="1">
    <location>
        <begin position="1"/>
        <end position="53"/>
    </location>
</feature>
<keyword evidence="3" id="KW-1185">Reference proteome</keyword>
<evidence type="ECO:0000313" key="3">
    <source>
        <dbReference type="Proteomes" id="UP000828390"/>
    </source>
</evidence>
<accession>A0A9D4GX91</accession>
<reference evidence="2" key="1">
    <citation type="journal article" date="2019" name="bioRxiv">
        <title>The Genome of the Zebra Mussel, Dreissena polymorpha: A Resource for Invasive Species Research.</title>
        <authorList>
            <person name="McCartney M.A."/>
            <person name="Auch B."/>
            <person name="Kono T."/>
            <person name="Mallez S."/>
            <person name="Zhang Y."/>
            <person name="Obille A."/>
            <person name="Becker A."/>
            <person name="Abrahante J.E."/>
            <person name="Garbe J."/>
            <person name="Badalamenti J.P."/>
            <person name="Herman A."/>
            <person name="Mangelson H."/>
            <person name="Liachko I."/>
            <person name="Sullivan S."/>
            <person name="Sone E.D."/>
            <person name="Koren S."/>
            <person name="Silverstein K.A.T."/>
            <person name="Beckman K.B."/>
            <person name="Gohl D.M."/>
        </authorList>
    </citation>
    <scope>NUCLEOTIDE SEQUENCE</scope>
    <source>
        <strain evidence="2">Duluth1</strain>
        <tissue evidence="2">Whole animal</tissue>
    </source>
</reference>
<proteinExistence type="predicted"/>
<gene>
    <name evidence="2" type="ORF">DPMN_125303</name>
</gene>
<dbReference type="EMBL" id="JAIWYP010000005">
    <property type="protein sequence ID" value="KAH3823498.1"/>
    <property type="molecule type" value="Genomic_DNA"/>
</dbReference>
<reference evidence="2" key="2">
    <citation type="submission" date="2020-11" db="EMBL/GenBank/DDBJ databases">
        <authorList>
            <person name="McCartney M.A."/>
            <person name="Auch B."/>
            <person name="Kono T."/>
            <person name="Mallez S."/>
            <person name="Becker A."/>
            <person name="Gohl D.M."/>
            <person name="Silverstein K.A.T."/>
            <person name="Koren S."/>
            <person name="Bechman K.B."/>
            <person name="Herman A."/>
            <person name="Abrahante J.E."/>
            <person name="Garbe J."/>
        </authorList>
    </citation>
    <scope>NUCLEOTIDE SEQUENCE</scope>
    <source>
        <strain evidence="2">Duluth1</strain>
        <tissue evidence="2">Whole animal</tissue>
    </source>
</reference>
<sequence>MWKKNKRSYGTQRFIASDSQSHRQDTDIHIDQLADDGLQRETAGQAGPSREDR</sequence>
<evidence type="ECO:0000256" key="1">
    <source>
        <dbReference type="SAM" id="MobiDB-lite"/>
    </source>
</evidence>
<name>A0A9D4GX91_DREPO</name>